<dbReference type="RefSeq" id="XP_033159441.1">
    <property type="nucleotide sequence ID" value="XM_033303550.1"/>
</dbReference>
<dbReference type="Proteomes" id="UP000515162">
    <property type="component" value="Chromosome 3L"/>
</dbReference>
<evidence type="ECO:0000259" key="2">
    <source>
        <dbReference type="Pfam" id="PF16013"/>
    </source>
</evidence>
<dbReference type="InterPro" id="IPR031962">
    <property type="entry name" value="DUF4781"/>
</dbReference>
<gene>
    <name evidence="4" type="primary">LOC117140554</name>
</gene>
<dbReference type="AlphaFoldDB" id="A0A6P8K8M9"/>
<dbReference type="PANTHER" id="PTHR21115:SF0">
    <property type="entry name" value="GH06117P-RELATED"/>
    <property type="match status" value="1"/>
</dbReference>
<evidence type="ECO:0000313" key="4">
    <source>
        <dbReference type="RefSeq" id="XP_033159441.1"/>
    </source>
</evidence>
<dbReference type="PANTHER" id="PTHR21115">
    <property type="entry name" value="GH06117P-RELATED"/>
    <property type="match status" value="1"/>
</dbReference>
<name>A0A6P8K8M9_DROMA</name>
<dbReference type="GeneID" id="117140554"/>
<sequence>MSAAKGEGNLVPTVREVQQMLADILGHGDDITWDLISSGQENILKAKLSQLHCESNMFRSIWSYRKYSKGQSLTSLFFVMLVDNVYDSKMAEESRSWRLYPVFRCRRCVDETGHSSNVDCCMSYVSQYSIADSWKRFVTHTSFGAGIMVTPNLGVYKQIDGRVELKTYSTTQMCYPNMEDKPITPESLKKASRMTIKQRKIIIQSDPFMVFPEAVYDFCAGEKMLSSILNPHGSPQPGDVPRLSDSLVLFTNNLNNLRLGSLMNSINNDPSILGNQQRSAWDKIAEESIKIEGNVNLIRSCNGVPPKAALDKIFQHIDNKRKKSKKRMEAENPENTQNDLSENGSIKIKGHDINLREYGTQLKEHIANSESFDILISSMSEHLEVDTFKLIMELTQTFVETVREEMCQTLKYYFPTESIIYQIILCISKHHPKWDFNEIEEHSSDILRRVRMFFVSTGPNPYAEFLKKCEVCAGYYDICKLT</sequence>
<reference evidence="4" key="1">
    <citation type="submission" date="2025-08" db="UniProtKB">
        <authorList>
            <consortium name="RefSeq"/>
        </authorList>
    </citation>
    <scope>IDENTIFICATION</scope>
    <source>
        <strain evidence="4">Mau12</strain>
        <tissue evidence="4">Whole Body</tissue>
    </source>
</reference>
<feature type="region of interest" description="Disordered" evidence="1">
    <location>
        <begin position="321"/>
        <end position="343"/>
    </location>
</feature>
<evidence type="ECO:0000313" key="3">
    <source>
        <dbReference type="Proteomes" id="UP000515162"/>
    </source>
</evidence>
<keyword evidence="3" id="KW-1185">Reference proteome</keyword>
<organism evidence="3 4">
    <name type="scientific">Drosophila mauritiana</name>
    <name type="common">Fruit fly</name>
    <dbReference type="NCBI Taxonomy" id="7226"/>
    <lineage>
        <taxon>Eukaryota</taxon>
        <taxon>Metazoa</taxon>
        <taxon>Ecdysozoa</taxon>
        <taxon>Arthropoda</taxon>
        <taxon>Hexapoda</taxon>
        <taxon>Insecta</taxon>
        <taxon>Pterygota</taxon>
        <taxon>Neoptera</taxon>
        <taxon>Endopterygota</taxon>
        <taxon>Diptera</taxon>
        <taxon>Brachycera</taxon>
        <taxon>Muscomorpha</taxon>
        <taxon>Ephydroidea</taxon>
        <taxon>Drosophilidae</taxon>
        <taxon>Drosophila</taxon>
        <taxon>Sophophora</taxon>
    </lineage>
</organism>
<feature type="domain" description="DUF4781" evidence="2">
    <location>
        <begin position="101"/>
        <end position="171"/>
    </location>
</feature>
<feature type="compositionally biased region" description="Polar residues" evidence="1">
    <location>
        <begin position="333"/>
        <end position="343"/>
    </location>
</feature>
<evidence type="ECO:0000256" key="1">
    <source>
        <dbReference type="SAM" id="MobiDB-lite"/>
    </source>
</evidence>
<accession>A0A6P8K8M9</accession>
<protein>
    <submittedName>
        <fullName evidence="4">Uncharacterized protein LOC117140554</fullName>
    </submittedName>
</protein>
<proteinExistence type="predicted"/>
<dbReference type="Pfam" id="PF16013">
    <property type="entry name" value="DUF4781"/>
    <property type="match status" value="1"/>
</dbReference>